<protein>
    <submittedName>
        <fullName evidence="4">NADP oxidoreductase</fullName>
    </submittedName>
</protein>
<comment type="caution">
    <text evidence="4">The sequence shown here is derived from an EMBL/GenBank/DDBJ whole genome shotgun (WGS) entry which is preliminary data.</text>
</comment>
<dbReference type="EMBL" id="JPPY01000024">
    <property type="protein sequence ID" value="KND39381.1"/>
    <property type="molecule type" value="Genomic_DNA"/>
</dbReference>
<dbReference type="InterPro" id="IPR036291">
    <property type="entry name" value="NAD(P)-bd_dom_sf"/>
</dbReference>
<proteinExistence type="predicted"/>
<feature type="region of interest" description="Disordered" evidence="2">
    <location>
        <begin position="220"/>
        <end position="252"/>
    </location>
</feature>
<sequence length="267" mass="27363">MRIGILGTGGMADALGTQWRRAGHEVLAGGRSGPDSLAEAAEFGTDAVLLALPYPAVVEVAGGLQDALRGRVLVDCANAVAGPDFALTTSGGPSVAERIAAAVPTAHVVKAFNLCHVDVWRLTPPVFEGRPLAVPLCGDDEGALDVVRRLVRDAGCEPLYAGGVERAGLVEATAALLIRLWVGEGADAQAIAPPVPYAWGDSGQVTAPDRDLLLPAPQPVQQVDPVGRDRVDPQADQAAQGAGRVGGPDRDEVAVPVDAFGEGAIDQ</sequence>
<dbReference type="Gene3D" id="3.40.50.720">
    <property type="entry name" value="NAD(P)-binding Rossmann-like Domain"/>
    <property type="match status" value="1"/>
</dbReference>
<organism evidence="4 5">
    <name type="scientific">Streptomyces acidiscabies</name>
    <dbReference type="NCBI Taxonomy" id="42234"/>
    <lineage>
        <taxon>Bacteria</taxon>
        <taxon>Bacillati</taxon>
        <taxon>Actinomycetota</taxon>
        <taxon>Actinomycetes</taxon>
        <taxon>Kitasatosporales</taxon>
        <taxon>Streptomycetaceae</taxon>
        <taxon>Streptomyces</taxon>
    </lineage>
</organism>
<keyword evidence="1" id="KW-0560">Oxidoreductase</keyword>
<accession>A0A0L0KND1</accession>
<dbReference type="SUPFAM" id="SSF51735">
    <property type="entry name" value="NAD(P)-binding Rossmann-fold domains"/>
    <property type="match status" value="1"/>
</dbReference>
<dbReference type="InterPro" id="IPR028939">
    <property type="entry name" value="P5C_Rdtase_cat_N"/>
</dbReference>
<evidence type="ECO:0000259" key="3">
    <source>
        <dbReference type="Pfam" id="PF03807"/>
    </source>
</evidence>
<dbReference type="PANTHER" id="PTHR14239:SF10">
    <property type="entry name" value="REDUCTASE"/>
    <property type="match status" value="1"/>
</dbReference>
<dbReference type="Pfam" id="PF03807">
    <property type="entry name" value="F420_oxidored"/>
    <property type="match status" value="1"/>
</dbReference>
<reference evidence="5" key="1">
    <citation type="submission" date="2014-07" db="EMBL/GenBank/DDBJ databases">
        <title>Genome sequencing of plant-pathogenic Streptomyces species.</title>
        <authorList>
            <person name="Harrison J."/>
            <person name="Sapp M."/>
            <person name="Thwaites R."/>
            <person name="Studholme D.J."/>
        </authorList>
    </citation>
    <scope>NUCLEOTIDE SEQUENCE [LARGE SCALE GENOMIC DNA]</scope>
    <source>
        <strain evidence="5">NCPPB 4445</strain>
    </source>
</reference>
<evidence type="ECO:0000313" key="4">
    <source>
        <dbReference type="EMBL" id="KND39381.1"/>
    </source>
</evidence>
<dbReference type="GO" id="GO:0016491">
    <property type="term" value="F:oxidoreductase activity"/>
    <property type="evidence" value="ECO:0007669"/>
    <property type="project" value="UniProtKB-KW"/>
</dbReference>
<evidence type="ECO:0000256" key="1">
    <source>
        <dbReference type="ARBA" id="ARBA00023002"/>
    </source>
</evidence>
<dbReference type="PANTHER" id="PTHR14239">
    <property type="entry name" value="DUDULIN-RELATED"/>
    <property type="match status" value="1"/>
</dbReference>
<name>A0A0L0KND1_9ACTN</name>
<evidence type="ECO:0000256" key="2">
    <source>
        <dbReference type="SAM" id="MobiDB-lite"/>
    </source>
</evidence>
<dbReference type="AlphaFoldDB" id="A0A0L0KND1"/>
<dbReference type="Proteomes" id="UP000037151">
    <property type="component" value="Unassembled WGS sequence"/>
</dbReference>
<feature type="domain" description="Pyrroline-5-carboxylate reductase catalytic N-terminal" evidence="3">
    <location>
        <begin position="2"/>
        <end position="78"/>
    </location>
</feature>
<dbReference type="InterPro" id="IPR051267">
    <property type="entry name" value="STEAP_metalloreductase"/>
</dbReference>
<evidence type="ECO:0000313" key="5">
    <source>
        <dbReference type="Proteomes" id="UP000037151"/>
    </source>
</evidence>
<gene>
    <name evidence="4" type="ORF">IQ63_03680</name>
</gene>